<comment type="caution">
    <text evidence="2">The sequence shown here is derived from an EMBL/GenBank/DDBJ whole genome shotgun (WGS) entry which is preliminary data.</text>
</comment>
<feature type="compositionally biased region" description="Acidic residues" evidence="1">
    <location>
        <begin position="81"/>
        <end position="90"/>
    </location>
</feature>
<evidence type="ECO:0000313" key="2">
    <source>
        <dbReference type="EMBL" id="RNA38384.1"/>
    </source>
</evidence>
<name>A0A3M7SRC3_BRAPC</name>
<evidence type="ECO:0000313" key="3">
    <source>
        <dbReference type="Proteomes" id="UP000276133"/>
    </source>
</evidence>
<dbReference type="Proteomes" id="UP000276133">
    <property type="component" value="Unassembled WGS sequence"/>
</dbReference>
<keyword evidence="3" id="KW-1185">Reference proteome</keyword>
<reference evidence="2 3" key="1">
    <citation type="journal article" date="2018" name="Sci. Rep.">
        <title>Genomic signatures of local adaptation to the degree of environmental predictability in rotifers.</title>
        <authorList>
            <person name="Franch-Gras L."/>
            <person name="Hahn C."/>
            <person name="Garcia-Roger E.M."/>
            <person name="Carmona M.J."/>
            <person name="Serra M."/>
            <person name="Gomez A."/>
        </authorList>
    </citation>
    <scope>NUCLEOTIDE SEQUENCE [LARGE SCALE GENOMIC DNA]</scope>
    <source>
        <strain evidence="2">HYR1</strain>
    </source>
</reference>
<feature type="compositionally biased region" description="Low complexity" evidence="1">
    <location>
        <begin position="91"/>
        <end position="102"/>
    </location>
</feature>
<sequence length="185" mass="21455">MRAINKYTWKKFASKKLLLIIFGYKKIAPNKFATKNCFKHQSSKILENQKKNLIESKEINERTFNILQGKLKKNQKKFVSESDDNNDPSEFESTTSISSSSTKENDSLLANNGPKKCQDILNAISQGRYSRDIRATSESQHHDETLKKLKNLNEENFLLKEKSVELFETVQIKFPLLEILSFEIF</sequence>
<evidence type="ECO:0000256" key="1">
    <source>
        <dbReference type="SAM" id="MobiDB-lite"/>
    </source>
</evidence>
<accession>A0A3M7SRC3</accession>
<proteinExistence type="predicted"/>
<gene>
    <name evidence="2" type="ORF">BpHYR1_009624</name>
</gene>
<dbReference type="AlphaFoldDB" id="A0A3M7SRC3"/>
<dbReference type="EMBL" id="REGN01000880">
    <property type="protein sequence ID" value="RNA38384.1"/>
    <property type="molecule type" value="Genomic_DNA"/>
</dbReference>
<feature type="region of interest" description="Disordered" evidence="1">
    <location>
        <begin position="77"/>
        <end position="114"/>
    </location>
</feature>
<protein>
    <submittedName>
        <fullName evidence="2">Uncharacterized protein</fullName>
    </submittedName>
</protein>
<organism evidence="2 3">
    <name type="scientific">Brachionus plicatilis</name>
    <name type="common">Marine rotifer</name>
    <name type="synonym">Brachionus muelleri</name>
    <dbReference type="NCBI Taxonomy" id="10195"/>
    <lineage>
        <taxon>Eukaryota</taxon>
        <taxon>Metazoa</taxon>
        <taxon>Spiralia</taxon>
        <taxon>Gnathifera</taxon>
        <taxon>Rotifera</taxon>
        <taxon>Eurotatoria</taxon>
        <taxon>Monogononta</taxon>
        <taxon>Pseudotrocha</taxon>
        <taxon>Ploima</taxon>
        <taxon>Brachionidae</taxon>
        <taxon>Brachionus</taxon>
    </lineage>
</organism>